<proteinExistence type="predicted"/>
<dbReference type="EMBL" id="CP035758">
    <property type="protein sequence ID" value="QBD80400.1"/>
    <property type="molecule type" value="Genomic_DNA"/>
</dbReference>
<evidence type="ECO:0000256" key="1">
    <source>
        <dbReference type="SAM" id="MobiDB-lite"/>
    </source>
</evidence>
<keyword evidence="2" id="KW-0472">Membrane</keyword>
<evidence type="ECO:0000313" key="4">
    <source>
        <dbReference type="Proteomes" id="UP000290365"/>
    </source>
</evidence>
<gene>
    <name evidence="3" type="ORF">EPA93_32285</name>
</gene>
<feature type="transmembrane region" description="Helical" evidence="2">
    <location>
        <begin position="94"/>
        <end position="114"/>
    </location>
</feature>
<organism evidence="3 4">
    <name type="scientific">Ktedonosporobacter rubrisoli</name>
    <dbReference type="NCBI Taxonomy" id="2509675"/>
    <lineage>
        <taxon>Bacteria</taxon>
        <taxon>Bacillati</taxon>
        <taxon>Chloroflexota</taxon>
        <taxon>Ktedonobacteria</taxon>
        <taxon>Ktedonobacterales</taxon>
        <taxon>Ktedonosporobacteraceae</taxon>
        <taxon>Ktedonosporobacter</taxon>
    </lineage>
</organism>
<keyword evidence="4" id="KW-1185">Reference proteome</keyword>
<dbReference type="RefSeq" id="WP_129891464.1">
    <property type="nucleotide sequence ID" value="NZ_CP035758.1"/>
</dbReference>
<evidence type="ECO:0000313" key="3">
    <source>
        <dbReference type="EMBL" id="QBD80400.1"/>
    </source>
</evidence>
<protein>
    <recommendedName>
        <fullName evidence="5">Mannosyl-glycoprotein endo-beta-N-acetylglucosamidase-like domain-containing protein</fullName>
    </recommendedName>
</protein>
<dbReference type="AlphaFoldDB" id="A0A4P6JY86"/>
<accession>A0A4P6JY86</accession>
<reference evidence="3 4" key="1">
    <citation type="submission" date="2019-01" db="EMBL/GenBank/DDBJ databases">
        <title>Ktedonosporobacter rubrisoli SCAWS-G2.</title>
        <authorList>
            <person name="Huang Y."/>
            <person name="Yan B."/>
        </authorList>
    </citation>
    <scope>NUCLEOTIDE SEQUENCE [LARGE SCALE GENOMIC DNA]</scope>
    <source>
        <strain evidence="3 4">SCAWS-G2</strain>
    </source>
</reference>
<feature type="region of interest" description="Disordered" evidence="1">
    <location>
        <begin position="1"/>
        <end position="36"/>
    </location>
</feature>
<dbReference type="KEGG" id="kbs:EPA93_32285"/>
<dbReference type="Proteomes" id="UP000290365">
    <property type="component" value="Chromosome"/>
</dbReference>
<evidence type="ECO:0000256" key="2">
    <source>
        <dbReference type="SAM" id="Phobius"/>
    </source>
</evidence>
<name>A0A4P6JY86_KTERU</name>
<keyword evidence="2" id="KW-1133">Transmembrane helix</keyword>
<sequence>MASGSSYSRKKPGLSRPLETSSRVPPRATRSLVSQVVVEEEEPETELALPNTEDLDPGFVYPMRAATTYASSRRITSELEFHPLERHIFWLRRWHVAAVIGVAFLAIFLSVSILQRPEGPQLVNYAGGKVYSIQVGGDLASSWQSNKPMPAKVPIPPHSGPYSVMSKPTITADFINRVLENYHSPAAGKGQALYDLGVHYGIDPAFALAFFMHESTFGTQGEARTTFSLGNLRCIPSRPCVDQDRGGYAQMKSWEDGFQAWYELIRNLYVAQWGLTTIEQIIPRYAPSADHNNEAAYIGSLKHALDTWHQGNLTP</sequence>
<dbReference type="OrthoDB" id="144170at2"/>
<keyword evidence="2" id="KW-0812">Transmembrane</keyword>
<evidence type="ECO:0008006" key="5">
    <source>
        <dbReference type="Google" id="ProtNLM"/>
    </source>
</evidence>